<keyword evidence="2" id="KW-0812">Transmembrane</keyword>
<dbReference type="InterPro" id="IPR036047">
    <property type="entry name" value="F-box-like_dom_sf"/>
</dbReference>
<name>A0AAD5Z9A3_9POAL</name>
<comment type="caution">
    <text evidence="4">The sequence shown here is derived from an EMBL/GenBank/DDBJ whole genome shotgun (WGS) entry which is preliminary data.</text>
</comment>
<dbReference type="EMBL" id="JAMRDG010000002">
    <property type="protein sequence ID" value="KAJ3689195.1"/>
    <property type="molecule type" value="Genomic_DNA"/>
</dbReference>
<feature type="transmembrane region" description="Helical" evidence="2">
    <location>
        <begin position="570"/>
        <end position="590"/>
    </location>
</feature>
<protein>
    <recommendedName>
        <fullName evidence="3">F-box domain-containing protein</fullName>
    </recommendedName>
</protein>
<feature type="domain" description="F-box" evidence="3">
    <location>
        <begin position="148"/>
        <end position="193"/>
    </location>
</feature>
<reference evidence="4 5" key="1">
    <citation type="journal article" date="2022" name="Cell">
        <title>Repeat-based holocentromeres influence genome architecture and karyotype evolution.</title>
        <authorList>
            <person name="Hofstatter P.G."/>
            <person name="Thangavel G."/>
            <person name="Lux T."/>
            <person name="Neumann P."/>
            <person name="Vondrak T."/>
            <person name="Novak P."/>
            <person name="Zhang M."/>
            <person name="Costa L."/>
            <person name="Castellani M."/>
            <person name="Scott A."/>
            <person name="Toegelov H."/>
            <person name="Fuchs J."/>
            <person name="Mata-Sucre Y."/>
            <person name="Dias Y."/>
            <person name="Vanzela A.L.L."/>
            <person name="Huettel B."/>
            <person name="Almeida C.C.S."/>
            <person name="Simkova H."/>
            <person name="Souza G."/>
            <person name="Pedrosa-Harand A."/>
            <person name="Macas J."/>
            <person name="Mayer K.F.X."/>
            <person name="Houben A."/>
            <person name="Marques A."/>
        </authorList>
    </citation>
    <scope>NUCLEOTIDE SEQUENCE [LARGE SCALE GENOMIC DNA]</scope>
    <source>
        <strain evidence="4">RhyTen1mFocal</strain>
    </source>
</reference>
<feature type="compositionally biased region" description="Polar residues" evidence="1">
    <location>
        <begin position="44"/>
        <end position="56"/>
    </location>
</feature>
<dbReference type="PROSITE" id="PS50181">
    <property type="entry name" value="FBOX"/>
    <property type="match status" value="1"/>
</dbReference>
<dbReference type="InterPro" id="IPR015915">
    <property type="entry name" value="Kelch-typ_b-propeller"/>
</dbReference>
<evidence type="ECO:0000313" key="4">
    <source>
        <dbReference type="EMBL" id="KAJ3689195.1"/>
    </source>
</evidence>
<accession>A0AAD5Z9A3</accession>
<dbReference type="SMART" id="SM00612">
    <property type="entry name" value="Kelch"/>
    <property type="match status" value="2"/>
</dbReference>
<dbReference type="Pfam" id="PF00646">
    <property type="entry name" value="F-box"/>
    <property type="match status" value="1"/>
</dbReference>
<dbReference type="Gene3D" id="1.20.1280.50">
    <property type="match status" value="1"/>
</dbReference>
<feature type="region of interest" description="Disordered" evidence="1">
    <location>
        <begin position="39"/>
        <end position="77"/>
    </location>
</feature>
<dbReference type="Pfam" id="PF01344">
    <property type="entry name" value="Kelch_1"/>
    <property type="match status" value="1"/>
</dbReference>
<dbReference type="SUPFAM" id="SSF117281">
    <property type="entry name" value="Kelch motif"/>
    <property type="match status" value="2"/>
</dbReference>
<dbReference type="PANTHER" id="PTHR47712:SF1">
    <property type="entry name" value="OS09G0555300 PROTEIN"/>
    <property type="match status" value="1"/>
</dbReference>
<dbReference type="InterPro" id="IPR001810">
    <property type="entry name" value="F-box_dom"/>
</dbReference>
<proteinExistence type="predicted"/>
<gene>
    <name evidence="4" type="ORF">LUZ61_018359</name>
</gene>
<dbReference type="AlphaFoldDB" id="A0AAD5Z9A3"/>
<evidence type="ECO:0000313" key="5">
    <source>
        <dbReference type="Proteomes" id="UP001210211"/>
    </source>
</evidence>
<sequence>MDSVSIVTLTRSNSSSRTSLLFNDPRAEIEIIPDGSLNRDMESLSVSNPTSKSSGNKLKKRSTSEKKLTDPKPGSSRCLSLPVRSNGCRVCACDELDSTIKTRLVASMEQSVPQKSGSVVETTTIECFSYRKNSRKGKRLIQERPLSPEPGFSLPDDVLELILVRLPLSSLIAARCVCKKWRDLTTSQQFIQLRSNSLSNTPWLFLLGVMKDESHTGDIHALDISSDRWHCIKSDRLQGRFLYSTLSVGSDLYIVGGCSSAPNSIPNSPLSLKTDKTVLVFSPLTGVWRKAASMRVARSRPVVGVFEITPNCTIFHNRVDRHDPKRQPKARLGLGTVSDVYDDPHRLSLRLSLKDAFDEDDGISSDISKNLNKICTGTMPRLGLIVIGGHGCWEEPLDSGEIYDSLNDKWVDIVGLPADFGLPCTGTVCGRKFYVYTESDKLAAYDLDLGFWVGIQTNRPAPRLHEYNPKIVSCGIRLFMLCVSWCERDGQVNRREKAVRKVLELEMSSDGNKWTEVSRHPDAPMDWCAAYVADEKCIYGLEMFRIFGQVLDFVTACHVGSGDMRWSRSFSIFFAVVYSVAWNFDLFLVIDFKRADPLKAMIIGFVFTVANQPG</sequence>
<dbReference type="InterPro" id="IPR006652">
    <property type="entry name" value="Kelch_1"/>
</dbReference>
<evidence type="ECO:0000256" key="2">
    <source>
        <dbReference type="SAM" id="Phobius"/>
    </source>
</evidence>
<keyword evidence="2" id="KW-0472">Membrane</keyword>
<dbReference type="PANTHER" id="PTHR47712">
    <property type="entry name" value="OS09G0555300 PROTEIN"/>
    <property type="match status" value="1"/>
</dbReference>
<evidence type="ECO:0000256" key="1">
    <source>
        <dbReference type="SAM" id="MobiDB-lite"/>
    </source>
</evidence>
<dbReference type="SUPFAM" id="SSF81383">
    <property type="entry name" value="F-box domain"/>
    <property type="match status" value="1"/>
</dbReference>
<organism evidence="4 5">
    <name type="scientific">Rhynchospora tenuis</name>
    <dbReference type="NCBI Taxonomy" id="198213"/>
    <lineage>
        <taxon>Eukaryota</taxon>
        <taxon>Viridiplantae</taxon>
        <taxon>Streptophyta</taxon>
        <taxon>Embryophyta</taxon>
        <taxon>Tracheophyta</taxon>
        <taxon>Spermatophyta</taxon>
        <taxon>Magnoliopsida</taxon>
        <taxon>Liliopsida</taxon>
        <taxon>Poales</taxon>
        <taxon>Cyperaceae</taxon>
        <taxon>Cyperoideae</taxon>
        <taxon>Rhynchosporeae</taxon>
        <taxon>Rhynchospora</taxon>
    </lineage>
</organism>
<keyword evidence="5" id="KW-1185">Reference proteome</keyword>
<evidence type="ECO:0000259" key="3">
    <source>
        <dbReference type="PROSITE" id="PS50181"/>
    </source>
</evidence>
<dbReference type="Proteomes" id="UP001210211">
    <property type="component" value="Unassembled WGS sequence"/>
</dbReference>
<dbReference type="CDD" id="cd22157">
    <property type="entry name" value="F-box_AtFBW1-like"/>
    <property type="match status" value="1"/>
</dbReference>
<dbReference type="SMART" id="SM00256">
    <property type="entry name" value="FBOX"/>
    <property type="match status" value="1"/>
</dbReference>
<dbReference type="GO" id="GO:0019005">
    <property type="term" value="C:SCF ubiquitin ligase complex"/>
    <property type="evidence" value="ECO:0007669"/>
    <property type="project" value="TreeGrafter"/>
</dbReference>
<keyword evidence="2" id="KW-1133">Transmembrane helix</keyword>
<dbReference type="Gene3D" id="2.120.10.80">
    <property type="entry name" value="Kelch-type beta propeller"/>
    <property type="match status" value="2"/>
</dbReference>